<dbReference type="OrthoDB" id="6372059at2759"/>
<proteinExistence type="predicted"/>
<dbReference type="PANTHER" id="PTHR10380:SF241">
    <property type="entry name" value="CUTICULAR PROTEIN 47EG-RELATED"/>
    <property type="match status" value="1"/>
</dbReference>
<dbReference type="GO" id="GO:0062129">
    <property type="term" value="C:chitin-based extracellular matrix"/>
    <property type="evidence" value="ECO:0007669"/>
    <property type="project" value="TreeGrafter"/>
</dbReference>
<evidence type="ECO:0000256" key="1">
    <source>
        <dbReference type="ARBA" id="ARBA00022460"/>
    </source>
</evidence>
<evidence type="ECO:0000313" key="4">
    <source>
        <dbReference type="Proteomes" id="UP000504606"/>
    </source>
</evidence>
<reference evidence="5" key="1">
    <citation type="submission" date="2025-08" db="UniProtKB">
        <authorList>
            <consortium name="RefSeq"/>
        </authorList>
    </citation>
    <scope>IDENTIFICATION</scope>
    <source>
        <tissue evidence="5">Whole organism</tissue>
    </source>
</reference>
<organism evidence="4 5">
    <name type="scientific">Frankliniella occidentalis</name>
    <name type="common">Western flower thrips</name>
    <name type="synonym">Euthrips occidentalis</name>
    <dbReference type="NCBI Taxonomy" id="133901"/>
    <lineage>
        <taxon>Eukaryota</taxon>
        <taxon>Metazoa</taxon>
        <taxon>Ecdysozoa</taxon>
        <taxon>Arthropoda</taxon>
        <taxon>Hexapoda</taxon>
        <taxon>Insecta</taxon>
        <taxon>Pterygota</taxon>
        <taxon>Neoptera</taxon>
        <taxon>Paraneoptera</taxon>
        <taxon>Thysanoptera</taxon>
        <taxon>Terebrantia</taxon>
        <taxon>Thripoidea</taxon>
        <taxon>Thripidae</taxon>
        <taxon>Frankliniella</taxon>
    </lineage>
</organism>
<dbReference type="GeneID" id="113202003"/>
<dbReference type="KEGG" id="foc:113202003"/>
<name>A0A9C6XST1_FRAOC</name>
<feature type="signal peptide" evidence="3">
    <location>
        <begin position="1"/>
        <end position="15"/>
    </location>
</feature>
<dbReference type="AlphaFoldDB" id="A0A9C6XST1"/>
<dbReference type="RefSeq" id="XP_052129944.1">
    <property type="nucleotide sequence ID" value="XM_052273984.1"/>
</dbReference>
<keyword evidence="3" id="KW-0732">Signal</keyword>
<keyword evidence="4" id="KW-1185">Reference proteome</keyword>
<evidence type="ECO:0000256" key="2">
    <source>
        <dbReference type="PROSITE-ProRule" id="PRU00497"/>
    </source>
</evidence>
<protein>
    <submittedName>
        <fullName evidence="5">Endocuticle structural glycoprotein SgAbd-1-like</fullName>
    </submittedName>
</protein>
<evidence type="ECO:0000313" key="5">
    <source>
        <dbReference type="RefSeq" id="XP_052129944.1"/>
    </source>
</evidence>
<dbReference type="Proteomes" id="UP000504606">
    <property type="component" value="Unplaced"/>
</dbReference>
<dbReference type="InterPro" id="IPR000618">
    <property type="entry name" value="Insect_cuticle"/>
</dbReference>
<dbReference type="PROSITE" id="PS00233">
    <property type="entry name" value="CHIT_BIND_RR_1"/>
    <property type="match status" value="1"/>
</dbReference>
<feature type="chain" id="PRO_5039467909" evidence="3">
    <location>
        <begin position="16"/>
        <end position="200"/>
    </location>
</feature>
<keyword evidence="1 2" id="KW-0193">Cuticle</keyword>
<evidence type="ECO:0000256" key="3">
    <source>
        <dbReference type="SAM" id="SignalP"/>
    </source>
</evidence>
<dbReference type="GO" id="GO:0008010">
    <property type="term" value="F:structural constituent of chitin-based larval cuticle"/>
    <property type="evidence" value="ECO:0007669"/>
    <property type="project" value="TreeGrafter"/>
</dbReference>
<gene>
    <name evidence="5" type="primary">LOC113202003</name>
</gene>
<dbReference type="PRINTS" id="PR00947">
    <property type="entry name" value="CUTICLE"/>
</dbReference>
<dbReference type="InterPro" id="IPR031311">
    <property type="entry name" value="CHIT_BIND_RR_consensus"/>
</dbReference>
<dbReference type="PROSITE" id="PS51155">
    <property type="entry name" value="CHIT_BIND_RR_2"/>
    <property type="match status" value="1"/>
</dbReference>
<dbReference type="InterPro" id="IPR050468">
    <property type="entry name" value="Cuticle_Struct_Prot"/>
</dbReference>
<sequence>MKVLIVLALVAAASAAPQFFSKEVRKMVVPGGAWEHHEEHREIPQARMLVQGKSHGAVLTKEGGAQTLEESFDMNEPGRYLYHFKTNNGIAKMEQAALEKDAGKVQGAYEWTSPEGQNFKLEYVADELGFHPVAAHLPVAPAAPEIPAAIQRSLEWNAAHPEEDESQMYEQSQSQMYAQPQSQMYAQPQSQMYISKKIMY</sequence>
<dbReference type="Pfam" id="PF00379">
    <property type="entry name" value="Chitin_bind_4"/>
    <property type="match status" value="1"/>
</dbReference>
<accession>A0A9C6XST1</accession>
<dbReference type="PANTHER" id="PTHR10380">
    <property type="entry name" value="CUTICLE PROTEIN"/>
    <property type="match status" value="1"/>
</dbReference>